<gene>
    <name evidence="3 4" type="primary">LOC106121188</name>
</gene>
<feature type="region of interest" description="Disordered" evidence="1">
    <location>
        <begin position="1423"/>
        <end position="1454"/>
    </location>
</feature>
<reference evidence="3 4" key="1">
    <citation type="submission" date="2025-04" db="UniProtKB">
        <authorList>
            <consortium name="RefSeq"/>
        </authorList>
    </citation>
    <scope>IDENTIFICATION</scope>
</reference>
<evidence type="ECO:0000256" key="1">
    <source>
        <dbReference type="SAM" id="MobiDB-lite"/>
    </source>
</evidence>
<organism evidence="4">
    <name type="scientific">Papilio xuthus</name>
    <name type="common">Asian swallowtail butterfly</name>
    <dbReference type="NCBI Taxonomy" id="66420"/>
    <lineage>
        <taxon>Eukaryota</taxon>
        <taxon>Metazoa</taxon>
        <taxon>Ecdysozoa</taxon>
        <taxon>Arthropoda</taxon>
        <taxon>Hexapoda</taxon>
        <taxon>Insecta</taxon>
        <taxon>Pterygota</taxon>
        <taxon>Neoptera</taxon>
        <taxon>Endopterygota</taxon>
        <taxon>Lepidoptera</taxon>
        <taxon>Glossata</taxon>
        <taxon>Ditrysia</taxon>
        <taxon>Papilionoidea</taxon>
        <taxon>Papilionidae</taxon>
        <taxon>Papilioninae</taxon>
        <taxon>Papilio</taxon>
    </lineage>
</organism>
<evidence type="ECO:0000313" key="3">
    <source>
        <dbReference type="RefSeq" id="XP_013172160.1"/>
    </source>
</evidence>
<dbReference type="GO" id="GO:0003682">
    <property type="term" value="F:chromatin binding"/>
    <property type="evidence" value="ECO:0007669"/>
    <property type="project" value="InterPro"/>
</dbReference>
<feature type="compositionally biased region" description="Basic and acidic residues" evidence="1">
    <location>
        <begin position="1246"/>
        <end position="1256"/>
    </location>
</feature>
<dbReference type="PANTHER" id="PTHR12505">
    <property type="entry name" value="PHD FINGER TRANSCRIPTION FACTOR"/>
    <property type="match status" value="1"/>
</dbReference>
<dbReference type="Proteomes" id="UP000694872">
    <property type="component" value="Unplaced"/>
</dbReference>
<dbReference type="RefSeq" id="XP_013172161.1">
    <property type="nucleotide sequence ID" value="XM_013316707.1"/>
</dbReference>
<feature type="region of interest" description="Disordered" evidence="1">
    <location>
        <begin position="534"/>
        <end position="564"/>
    </location>
</feature>
<protein>
    <submittedName>
        <fullName evidence="3 4">Protein winged eye isoform X1</fullName>
    </submittedName>
</protein>
<feature type="compositionally biased region" description="Basic and acidic residues" evidence="1">
    <location>
        <begin position="1046"/>
        <end position="1059"/>
    </location>
</feature>
<dbReference type="Gene3D" id="2.30.30.140">
    <property type="match status" value="1"/>
</dbReference>
<feature type="compositionally biased region" description="Basic residues" evidence="1">
    <location>
        <begin position="785"/>
        <end position="797"/>
    </location>
</feature>
<feature type="region of interest" description="Disordered" evidence="1">
    <location>
        <begin position="975"/>
        <end position="1008"/>
    </location>
</feature>
<dbReference type="InterPro" id="IPR001025">
    <property type="entry name" value="BAH_dom"/>
</dbReference>
<dbReference type="Gene3D" id="2.30.30.490">
    <property type="match status" value="1"/>
</dbReference>
<feature type="compositionally biased region" description="Basic residues" evidence="1">
    <location>
        <begin position="1257"/>
        <end position="1273"/>
    </location>
</feature>
<feature type="region of interest" description="Disordered" evidence="1">
    <location>
        <begin position="722"/>
        <end position="810"/>
    </location>
</feature>
<proteinExistence type="predicted"/>
<dbReference type="Pfam" id="PF21744">
    <property type="entry name" value="BAHCC1-like_Tudor"/>
    <property type="match status" value="1"/>
</dbReference>
<feature type="compositionally biased region" description="Basic residues" evidence="1">
    <location>
        <begin position="895"/>
        <end position="905"/>
    </location>
</feature>
<feature type="compositionally biased region" description="Basic residues" evidence="1">
    <location>
        <begin position="1036"/>
        <end position="1045"/>
    </location>
</feature>
<feature type="region of interest" description="Disordered" evidence="1">
    <location>
        <begin position="1026"/>
        <end position="1066"/>
    </location>
</feature>
<dbReference type="InterPro" id="IPR043151">
    <property type="entry name" value="BAH_sf"/>
</dbReference>
<dbReference type="InterPro" id="IPR052429">
    <property type="entry name" value="BAH_domain_protein"/>
</dbReference>
<feature type="compositionally biased region" description="Basic residues" evidence="1">
    <location>
        <begin position="1301"/>
        <end position="1319"/>
    </location>
</feature>
<feature type="compositionally biased region" description="Pro residues" evidence="1">
    <location>
        <begin position="870"/>
        <end position="882"/>
    </location>
</feature>
<dbReference type="SMART" id="SM00439">
    <property type="entry name" value="BAH"/>
    <property type="match status" value="1"/>
</dbReference>
<feature type="domain" description="BAH" evidence="2">
    <location>
        <begin position="1501"/>
        <end position="1622"/>
    </location>
</feature>
<feature type="region of interest" description="Disordered" evidence="1">
    <location>
        <begin position="472"/>
        <end position="521"/>
    </location>
</feature>
<dbReference type="CTD" id="42687"/>
<dbReference type="KEGG" id="pxu:106121188"/>
<dbReference type="Pfam" id="PF01426">
    <property type="entry name" value="BAH"/>
    <property type="match status" value="1"/>
</dbReference>
<feature type="compositionally biased region" description="Basic and acidic residues" evidence="1">
    <location>
        <begin position="1320"/>
        <end position="1332"/>
    </location>
</feature>
<name>A0AAJ7ECS2_PAPXU</name>
<dbReference type="GeneID" id="106121188"/>
<evidence type="ECO:0000313" key="4">
    <source>
        <dbReference type="RefSeq" id="XP_013172161.1"/>
    </source>
</evidence>
<feature type="region of interest" description="Disordered" evidence="1">
    <location>
        <begin position="941"/>
        <end position="960"/>
    </location>
</feature>
<feature type="region of interest" description="Disordered" evidence="1">
    <location>
        <begin position="1216"/>
        <end position="1356"/>
    </location>
</feature>
<sequence length="1632" mass="178333">MLGGAAGGARSRPPADLQQAGVSRFPLYSLFPTQTSRQTVHKVSESVVSRSLALGAPTPPPHSPYSPLPLDLLACSQRLLIDKEGNKMEDGKLGKACLPELCCPGDRSDGHVMQPLTIKTEQAKRTCNTCLTNSPKKVVQAEGGCSRTNPVTWLGVGQNVHVQVKREPHHMHMSELVAVKLEQASPGTKPDQPMPAIPASLNNVFVTGSIPVGIAVARQRVGDAGLLAALSQKDNQRLHDIGATSFGFCSHTADAAQAAMTVGVANVLCDERPAPLAWPAPAPAPPAPLWQYPAQVSMESMMVGGMGVGVGSVGGVGGGVGAVGGYQLVREPTSGALLLLPAPPDLPHTVVWGGMPYPPAPLLLPPAPHAPHHLQLLHAPGELLASTATLQHTHTHSTRLVTLAPAPAPQPHPAHTVDKRKPIMQPLITPHALIKIEPEPPQEKPPPTFAPEPVQQPILTHLYYQPEFPEQACRSQATSPAAPPTPPPDAAEGPAHKDASNQTDHIDDYEDSPNHADEDEREVACVGVAHFPEESSSLQLQEHGHQLQPPPIDSAEESSSEALANSTVVGAVEKAINAIERDDSMDNSSSGGSHDLVIDTAGSSPVLAVQPAGPLLQPAGPLVDVSGLELLSNSIEQFERTTPGISLPTLDQTPLTIDTRPTTKLNIMIKTSPKSPPRTDAESHRRFEFPVAEPIAGERTKPSLDGLDILCALAEQRFMEEVEESPPPAIQLPTRPFIKTEPLLSPPPVERSSESIKKDKHNRHRDDSSSERRRKRSRDREDRLRHKLEKMRRHKREKDREGGKGNGGELEASLRRVTACPCGSMTCTHSSSVPSAQALVNAMEKDMRERLQDLQRQCDEKRAQLNALTPPLPALSNPPTPSTPALSPNSDRGSSKKRKVGRPRKVSSPDSTETIVAKKPKSKSSLVGYLLAKGKLKGGILCSRGEASRDETNRTSKVRPKLKAEPILKVYSEEEEVDGVLNRSASSSMESLNEVRQKNREKVDRLVRKHSRDDLPEIELAIRRVSASSESDKERRRAKKRRKSLKSKERPSESSKEESAQAPVVSRCTLTEDKLDSSPRVLTAMGGLFYAGKLSAVQAPDVYAITLDGERGNKPHILSREETLRDAILEVSPRSVSELGSGTRVCAYWSQQYRCLYPGTVALASPDPRHDHLVPVEFDDGDSGRIALEDIRFLEPNYPIVEYENTLFTLGKRRRNTSVTEDKKAVVPSTSTEVKTEPAPVPQTVTEEKAEEEDRHRDRKKLKKHRKEKLKRLHSSEEDPNSTEYVKKKKKKHKCCEEHCKHRRHHKKHHRKHKKRHHSSCKEHSSSSGDDHHKRKSSTDYVDSIKSNEDSGDSNDRLSTLIAVEKSPDDKMKTVIKKAVLSKKTLVKNAILDFSNLGKITLKKDDDVKDNLKDSGIGLEVDVPSTSMDAPKKKTKKRTVSSTSTDSGAACGGGGGGAGVSKMAAFLPGGALWRWLGPAYRRTARPRHRKLFYRAIQRGEETLHVGEAAVFLSTGRADRPYIGRIVALWEARGAMAVRVEWFYHPEETVGCRGPLKYPGGLFESPHTDENDVQTISHKCEVVPLAEYQARMAAEARSADDNNDLYYLAGRYEPTQRALSMQPDVPFADDPAP</sequence>
<dbReference type="RefSeq" id="XP_013172160.1">
    <property type="nucleotide sequence ID" value="XM_013316706.1"/>
</dbReference>
<dbReference type="InterPro" id="IPR048924">
    <property type="entry name" value="BAHCC1-like_Tudor"/>
</dbReference>
<dbReference type="InterPro" id="IPR056841">
    <property type="entry name" value="TNRC18_BAHCC1-like_SH3"/>
</dbReference>
<feature type="compositionally biased region" description="Basic and acidic residues" evidence="1">
    <location>
        <begin position="993"/>
        <end position="1008"/>
    </location>
</feature>
<feature type="compositionally biased region" description="Low complexity" evidence="1">
    <location>
        <begin position="1440"/>
        <end position="1449"/>
    </location>
</feature>
<dbReference type="Pfam" id="PF24912">
    <property type="entry name" value="SH3_TNRC18"/>
    <property type="match status" value="1"/>
</dbReference>
<feature type="region of interest" description="Disordered" evidence="1">
    <location>
        <begin position="869"/>
        <end position="923"/>
    </location>
</feature>
<dbReference type="PANTHER" id="PTHR12505:SF24">
    <property type="entry name" value="PROTEIN WINGED EYE"/>
    <property type="match status" value="1"/>
</dbReference>
<evidence type="ECO:0000259" key="2">
    <source>
        <dbReference type="PROSITE" id="PS51038"/>
    </source>
</evidence>
<dbReference type="PROSITE" id="PS51038">
    <property type="entry name" value="BAH"/>
    <property type="match status" value="1"/>
</dbReference>
<accession>A0AAJ7ECS2</accession>